<evidence type="ECO:0000259" key="2">
    <source>
        <dbReference type="PROSITE" id="PS50053"/>
    </source>
</evidence>
<dbReference type="GO" id="GO:0070628">
    <property type="term" value="F:proteasome binding"/>
    <property type="evidence" value="ECO:0007669"/>
    <property type="project" value="TreeGrafter"/>
</dbReference>
<dbReference type="Gene3D" id="3.10.20.90">
    <property type="entry name" value="Phosphatidylinositol 3-kinase Catalytic Subunit, Chain A, domain 1"/>
    <property type="match status" value="1"/>
</dbReference>
<organism evidence="3 4">
    <name type="scientific">Eutrema salsugineum</name>
    <name type="common">Saltwater cress</name>
    <name type="synonym">Sisymbrium salsugineum</name>
    <dbReference type="NCBI Taxonomy" id="72664"/>
    <lineage>
        <taxon>Eukaryota</taxon>
        <taxon>Viridiplantae</taxon>
        <taxon>Streptophyta</taxon>
        <taxon>Embryophyta</taxon>
        <taxon>Tracheophyta</taxon>
        <taxon>Spermatophyta</taxon>
        <taxon>Magnoliopsida</taxon>
        <taxon>eudicotyledons</taxon>
        <taxon>Gunneridae</taxon>
        <taxon>Pentapetalae</taxon>
        <taxon>rosids</taxon>
        <taxon>malvids</taxon>
        <taxon>Brassicales</taxon>
        <taxon>Brassicaceae</taxon>
        <taxon>Eutremeae</taxon>
        <taxon>Eutrema</taxon>
    </lineage>
</organism>
<dbReference type="InterPro" id="IPR029071">
    <property type="entry name" value="Ubiquitin-like_domsf"/>
</dbReference>
<feature type="domain" description="Ubiquitin-like" evidence="2">
    <location>
        <begin position="311"/>
        <end position="389"/>
    </location>
</feature>
<sequence length="410" mass="46917">MEVFVDTSTGVTFSIELGYFDTVLDIKRKIEKSQRIPVSYQNLVFQGEFLTHDDFLAKVYNIVDKSRLQLLLVIPDDHNNSQVLQQAEPSPVPSASFEDWLHEKNQDSTSFEDWLHEKNQDSSVTMMAESRKDQVLHSPATSKETDGFLNQDWPEKSQVSSSKSSNQRFETSPLPNSFTELMLSEDQPFITGEMTSNFQDLSGRDKSNNQREPSPLRNSFGDLMFGEDQPLSTEHFTNIQSYSPADTTEEMIKDKSSQVFQTEQSPLPSNSTEERINNTQESNEKSTKEVINIPDSPVNVRRSARKPPQKLSVVIFPYSPEDKPVRKFTVEVNASAKVEVLRKVLERNQQRFQLNLPEEGYFFIHNQVVLEDDKSFRSNGVAHGDSIEIFPGHVTNDDRPDDRRIRMVGR</sequence>
<protein>
    <recommendedName>
        <fullName evidence="2">Ubiquitin-like domain-containing protein</fullName>
    </recommendedName>
</protein>
<dbReference type="KEGG" id="eus:EUTSA_v10029305mg"/>
<dbReference type="OMA" id="FEDWLHE"/>
<dbReference type="GO" id="GO:0043130">
    <property type="term" value="F:ubiquitin binding"/>
    <property type="evidence" value="ECO:0007669"/>
    <property type="project" value="TreeGrafter"/>
</dbReference>
<evidence type="ECO:0000256" key="1">
    <source>
        <dbReference type="SAM" id="MobiDB-lite"/>
    </source>
</evidence>
<feature type="compositionally biased region" description="Polar residues" evidence="1">
    <location>
        <begin position="166"/>
        <end position="178"/>
    </location>
</feature>
<gene>
    <name evidence="3" type="ORF">EUTSA_v10029305mg</name>
</gene>
<dbReference type="InterPro" id="IPR000626">
    <property type="entry name" value="Ubiquitin-like_dom"/>
</dbReference>
<dbReference type="STRING" id="72664.V4KJF4"/>
<evidence type="ECO:0000313" key="4">
    <source>
        <dbReference type="Proteomes" id="UP000030689"/>
    </source>
</evidence>
<dbReference type="OrthoDB" id="1092599at2759"/>
<feature type="region of interest" description="Disordered" evidence="1">
    <location>
        <begin position="252"/>
        <end position="288"/>
    </location>
</feature>
<feature type="domain" description="Ubiquitin-like" evidence="2">
    <location>
        <begin position="1"/>
        <end position="72"/>
    </location>
</feature>
<dbReference type="PROSITE" id="PS50053">
    <property type="entry name" value="UBIQUITIN_2"/>
    <property type="match status" value="2"/>
</dbReference>
<dbReference type="SUPFAM" id="SSF54236">
    <property type="entry name" value="Ubiquitin-like"/>
    <property type="match status" value="2"/>
</dbReference>
<feature type="region of interest" description="Disordered" evidence="1">
    <location>
        <begin position="196"/>
        <end position="228"/>
    </location>
</feature>
<name>V4KJF4_EUTSA</name>
<dbReference type="SMART" id="SM00213">
    <property type="entry name" value="UBQ"/>
    <property type="match status" value="2"/>
</dbReference>
<dbReference type="GO" id="GO:0005829">
    <property type="term" value="C:cytosol"/>
    <property type="evidence" value="ECO:0007669"/>
    <property type="project" value="TreeGrafter"/>
</dbReference>
<keyword evidence="4" id="KW-1185">Reference proteome</keyword>
<dbReference type="PANTHER" id="PTHR10621">
    <property type="entry name" value="UV EXCISION REPAIR PROTEIN RAD23"/>
    <property type="match status" value="1"/>
</dbReference>
<accession>V4KJF4</accession>
<reference evidence="3 4" key="1">
    <citation type="journal article" date="2013" name="Front. Plant Sci.">
        <title>The Reference Genome of the Halophytic Plant Eutrema salsugineum.</title>
        <authorList>
            <person name="Yang R."/>
            <person name="Jarvis D.E."/>
            <person name="Chen H."/>
            <person name="Beilstein M.A."/>
            <person name="Grimwood J."/>
            <person name="Jenkins J."/>
            <person name="Shu S."/>
            <person name="Prochnik S."/>
            <person name="Xin M."/>
            <person name="Ma C."/>
            <person name="Schmutz J."/>
            <person name="Wing R.A."/>
            <person name="Mitchell-Olds T."/>
            <person name="Schumaker K.S."/>
            <person name="Wang X."/>
        </authorList>
    </citation>
    <scope>NUCLEOTIDE SEQUENCE [LARGE SCALE GENOMIC DNA]</scope>
</reference>
<feature type="compositionally biased region" description="Basic and acidic residues" evidence="1">
    <location>
        <begin position="272"/>
        <end position="288"/>
    </location>
</feature>
<dbReference type="Proteomes" id="UP000030689">
    <property type="component" value="Unassembled WGS sequence"/>
</dbReference>
<dbReference type="GO" id="GO:0043161">
    <property type="term" value="P:proteasome-mediated ubiquitin-dependent protein catabolic process"/>
    <property type="evidence" value="ECO:0007669"/>
    <property type="project" value="TreeGrafter"/>
</dbReference>
<feature type="region of interest" description="Disordered" evidence="1">
    <location>
        <begin position="121"/>
        <end position="178"/>
    </location>
</feature>
<feature type="compositionally biased region" description="Polar residues" evidence="1">
    <location>
        <begin position="257"/>
        <end position="271"/>
    </location>
</feature>
<evidence type="ECO:0000313" key="3">
    <source>
        <dbReference type="EMBL" id="ESQ37975.1"/>
    </source>
</evidence>
<dbReference type="GO" id="GO:0031593">
    <property type="term" value="F:polyubiquitin modification-dependent protein binding"/>
    <property type="evidence" value="ECO:0007669"/>
    <property type="project" value="TreeGrafter"/>
</dbReference>
<dbReference type="Pfam" id="PF00240">
    <property type="entry name" value="ubiquitin"/>
    <property type="match status" value="1"/>
</dbReference>
<dbReference type="GO" id="GO:0005654">
    <property type="term" value="C:nucleoplasm"/>
    <property type="evidence" value="ECO:0007669"/>
    <property type="project" value="TreeGrafter"/>
</dbReference>
<dbReference type="EMBL" id="KI517537">
    <property type="protein sequence ID" value="ESQ37975.1"/>
    <property type="molecule type" value="Genomic_DNA"/>
</dbReference>
<dbReference type="PANTHER" id="PTHR10621:SF44">
    <property type="entry name" value="UBIQUITIN-LIKE DOMAIN-CONTAINING PROTEIN"/>
    <property type="match status" value="1"/>
</dbReference>
<dbReference type="Gramene" id="ESQ37975">
    <property type="protein sequence ID" value="ESQ37975"/>
    <property type="gene ID" value="EUTSA_v10029305mg"/>
</dbReference>
<dbReference type="AlphaFoldDB" id="V4KJF4"/>
<proteinExistence type="predicted"/>
<dbReference type="eggNOG" id="KOG0001">
    <property type="taxonomic scope" value="Eukaryota"/>
</dbReference>
<feature type="compositionally biased region" description="Low complexity" evidence="1">
    <location>
        <begin position="156"/>
        <end position="165"/>
    </location>
</feature>